<protein>
    <recommendedName>
        <fullName evidence="5">Secreted protein</fullName>
    </recommendedName>
</protein>
<keyword evidence="4" id="KW-1185">Reference proteome</keyword>
<evidence type="ECO:0000313" key="4">
    <source>
        <dbReference type="Proteomes" id="UP000774617"/>
    </source>
</evidence>
<keyword evidence="2" id="KW-0732">Signal</keyword>
<comment type="caution">
    <text evidence="3">The sequence shown here is derived from an EMBL/GenBank/DDBJ whole genome shotgun (WGS) entry which is preliminary data.</text>
</comment>
<accession>A0ABQ8G1I6</accession>
<proteinExistence type="predicted"/>
<evidence type="ECO:0000256" key="2">
    <source>
        <dbReference type="SAM" id="SignalP"/>
    </source>
</evidence>
<reference evidence="3 4" key="1">
    <citation type="journal article" date="2021" name="Nat. Commun.">
        <title>Genetic determinants of endophytism in the Arabidopsis root mycobiome.</title>
        <authorList>
            <person name="Mesny F."/>
            <person name="Miyauchi S."/>
            <person name="Thiergart T."/>
            <person name="Pickel B."/>
            <person name="Atanasova L."/>
            <person name="Karlsson M."/>
            <person name="Huettel B."/>
            <person name="Barry K.W."/>
            <person name="Haridas S."/>
            <person name="Chen C."/>
            <person name="Bauer D."/>
            <person name="Andreopoulos W."/>
            <person name="Pangilinan J."/>
            <person name="LaButti K."/>
            <person name="Riley R."/>
            <person name="Lipzen A."/>
            <person name="Clum A."/>
            <person name="Drula E."/>
            <person name="Henrissat B."/>
            <person name="Kohler A."/>
            <person name="Grigoriev I.V."/>
            <person name="Martin F.M."/>
            <person name="Hacquard S."/>
        </authorList>
    </citation>
    <scope>NUCLEOTIDE SEQUENCE [LARGE SCALE GENOMIC DNA]</scope>
    <source>
        <strain evidence="3 4">MPI-SDFR-AT-0080</strain>
    </source>
</reference>
<dbReference type="EMBL" id="JAGTJR010000035">
    <property type="protein sequence ID" value="KAH7036429.1"/>
    <property type="molecule type" value="Genomic_DNA"/>
</dbReference>
<evidence type="ECO:0000256" key="1">
    <source>
        <dbReference type="SAM" id="MobiDB-lite"/>
    </source>
</evidence>
<feature type="signal peptide" evidence="2">
    <location>
        <begin position="1"/>
        <end position="23"/>
    </location>
</feature>
<feature type="chain" id="PRO_5046580823" description="Secreted protein" evidence="2">
    <location>
        <begin position="24"/>
        <end position="215"/>
    </location>
</feature>
<gene>
    <name evidence="3" type="ORF">B0J12DRAFT_265722</name>
</gene>
<evidence type="ECO:0000313" key="3">
    <source>
        <dbReference type="EMBL" id="KAH7036429.1"/>
    </source>
</evidence>
<feature type="region of interest" description="Disordered" evidence="1">
    <location>
        <begin position="36"/>
        <end position="66"/>
    </location>
</feature>
<sequence>MINLSFLLCFFFFFFFWRVYVLSHQECRFGCTAAGGKRGRETGPVRPVAPSSFGRRGSSREQSGWQAGPDPGFAGCLAKTVVVPAMAVAYYLHAARRACQLPFDPAHLAPISRLFAVQQSKGPPASQNWPLRPNDWLLGAHCAICAPSPAISRSPVTRTRDVQVRSCVRKGRIFSLPSIGIVPDRYLLLHKIPRLVAETVALFPGPEPCGPCLSR</sequence>
<evidence type="ECO:0008006" key="5">
    <source>
        <dbReference type="Google" id="ProtNLM"/>
    </source>
</evidence>
<dbReference type="Proteomes" id="UP000774617">
    <property type="component" value="Unassembled WGS sequence"/>
</dbReference>
<name>A0ABQ8G1I6_9PEZI</name>
<organism evidence="3 4">
    <name type="scientific">Macrophomina phaseolina</name>
    <dbReference type="NCBI Taxonomy" id="35725"/>
    <lineage>
        <taxon>Eukaryota</taxon>
        <taxon>Fungi</taxon>
        <taxon>Dikarya</taxon>
        <taxon>Ascomycota</taxon>
        <taxon>Pezizomycotina</taxon>
        <taxon>Dothideomycetes</taxon>
        <taxon>Dothideomycetes incertae sedis</taxon>
        <taxon>Botryosphaeriales</taxon>
        <taxon>Botryosphaeriaceae</taxon>
        <taxon>Macrophomina</taxon>
    </lineage>
</organism>